<dbReference type="Gene3D" id="3.30.420.10">
    <property type="entry name" value="Ribonuclease H-like superfamily/Ribonuclease H"/>
    <property type="match status" value="1"/>
</dbReference>
<dbReference type="InterPro" id="IPR038717">
    <property type="entry name" value="Tc1-like_DDE_dom"/>
</dbReference>
<dbReference type="KEGG" id="acaf:CA12_28710"/>
<evidence type="ECO:0000313" key="2">
    <source>
        <dbReference type="EMBL" id="QDT16764.1"/>
    </source>
</evidence>
<evidence type="ECO:0000259" key="1">
    <source>
        <dbReference type="Pfam" id="PF13358"/>
    </source>
</evidence>
<feature type="domain" description="Tc1-like transposase DDE" evidence="1">
    <location>
        <begin position="26"/>
        <end position="109"/>
    </location>
</feature>
<protein>
    <recommendedName>
        <fullName evidence="1">Tc1-like transposase DDE domain-containing protein</fullName>
    </recommendedName>
</protein>
<dbReference type="GO" id="GO:0003676">
    <property type="term" value="F:nucleic acid binding"/>
    <property type="evidence" value="ECO:0007669"/>
    <property type="project" value="InterPro"/>
</dbReference>
<keyword evidence="3" id="KW-1185">Reference proteome</keyword>
<accession>A0A517PBK3</accession>
<dbReference type="InterPro" id="IPR036397">
    <property type="entry name" value="RNaseH_sf"/>
</dbReference>
<dbReference type="Pfam" id="PF13358">
    <property type="entry name" value="DDE_3"/>
    <property type="match status" value="1"/>
</dbReference>
<gene>
    <name evidence="2" type="ORF">CA12_28710</name>
</gene>
<name>A0A517PBK3_9PLAN</name>
<organism evidence="2 3">
    <name type="scientific">Alienimonas californiensis</name>
    <dbReference type="NCBI Taxonomy" id="2527989"/>
    <lineage>
        <taxon>Bacteria</taxon>
        <taxon>Pseudomonadati</taxon>
        <taxon>Planctomycetota</taxon>
        <taxon>Planctomycetia</taxon>
        <taxon>Planctomycetales</taxon>
        <taxon>Planctomycetaceae</taxon>
        <taxon>Alienimonas</taxon>
    </lineage>
</organism>
<proteinExistence type="predicted"/>
<sequence>MIGSLTISPRRRRCGLYCEFLRGRGVTQEDLIAHLRRLRKTLGCPLVVVLDNLNVHKGQRLRGWCERVKDVRLEYLPAYAPELNAVEAAWGHGKCVTAAGRTADDADELEALAREAIAAAGQQRLLRGFVRGTRLPFQFDLPSRRNPSGAQ</sequence>
<reference evidence="2 3" key="1">
    <citation type="submission" date="2019-02" db="EMBL/GenBank/DDBJ databases">
        <title>Deep-cultivation of Planctomycetes and their phenomic and genomic characterization uncovers novel biology.</title>
        <authorList>
            <person name="Wiegand S."/>
            <person name="Jogler M."/>
            <person name="Boedeker C."/>
            <person name="Pinto D."/>
            <person name="Vollmers J."/>
            <person name="Rivas-Marin E."/>
            <person name="Kohn T."/>
            <person name="Peeters S.H."/>
            <person name="Heuer A."/>
            <person name="Rast P."/>
            <person name="Oberbeckmann S."/>
            <person name="Bunk B."/>
            <person name="Jeske O."/>
            <person name="Meyerdierks A."/>
            <person name="Storesund J.E."/>
            <person name="Kallscheuer N."/>
            <person name="Luecker S."/>
            <person name="Lage O.M."/>
            <person name="Pohl T."/>
            <person name="Merkel B.J."/>
            <person name="Hornburger P."/>
            <person name="Mueller R.-W."/>
            <person name="Bruemmer F."/>
            <person name="Labrenz M."/>
            <person name="Spormann A.M."/>
            <person name="Op den Camp H."/>
            <person name="Overmann J."/>
            <person name="Amann R."/>
            <person name="Jetten M.S.M."/>
            <person name="Mascher T."/>
            <person name="Medema M.H."/>
            <person name="Devos D.P."/>
            <person name="Kaster A.-K."/>
            <person name="Ovreas L."/>
            <person name="Rohde M."/>
            <person name="Galperin M.Y."/>
            <person name="Jogler C."/>
        </authorList>
    </citation>
    <scope>NUCLEOTIDE SEQUENCE [LARGE SCALE GENOMIC DNA]</scope>
    <source>
        <strain evidence="2 3">CA12</strain>
    </source>
</reference>
<evidence type="ECO:0000313" key="3">
    <source>
        <dbReference type="Proteomes" id="UP000318741"/>
    </source>
</evidence>
<dbReference type="EMBL" id="CP036265">
    <property type="protein sequence ID" value="QDT16764.1"/>
    <property type="molecule type" value="Genomic_DNA"/>
</dbReference>
<dbReference type="Proteomes" id="UP000318741">
    <property type="component" value="Chromosome"/>
</dbReference>
<dbReference type="AlphaFoldDB" id="A0A517PBK3"/>